<organism evidence="1">
    <name type="scientific">uncultured Chloroflexia bacterium</name>
    <dbReference type="NCBI Taxonomy" id="1672391"/>
    <lineage>
        <taxon>Bacteria</taxon>
        <taxon>Bacillati</taxon>
        <taxon>Chloroflexota</taxon>
        <taxon>Chloroflexia</taxon>
        <taxon>environmental samples</taxon>
    </lineage>
</organism>
<dbReference type="EMBL" id="CADCTR010002123">
    <property type="protein sequence ID" value="CAA9333493.1"/>
    <property type="molecule type" value="Genomic_DNA"/>
</dbReference>
<gene>
    <name evidence="1" type="ORF">AVDCRST_MAG93-6308</name>
</gene>
<accession>A0A6J4LJ05</accession>
<name>A0A6J4LJ05_9CHLR</name>
<evidence type="ECO:0000313" key="1">
    <source>
        <dbReference type="EMBL" id="CAA9333493.1"/>
    </source>
</evidence>
<dbReference type="AlphaFoldDB" id="A0A6J4LJ05"/>
<proteinExistence type="predicted"/>
<reference evidence="1" key="1">
    <citation type="submission" date="2020-02" db="EMBL/GenBank/DDBJ databases">
        <authorList>
            <person name="Meier V. D."/>
        </authorList>
    </citation>
    <scope>NUCLEOTIDE SEQUENCE</scope>
    <source>
        <strain evidence="1">AVDCRST_MAG93</strain>
    </source>
</reference>
<sequence length="59" mass="6619">MEATLQGRLHLFFSIESLKQVMSCIYMKETQPADIGEISSVMSCNRSGHDRPSDRGSEL</sequence>
<protein>
    <submittedName>
        <fullName evidence="1">Uncharacterized protein</fullName>
    </submittedName>
</protein>